<dbReference type="GO" id="GO:0005524">
    <property type="term" value="F:ATP binding"/>
    <property type="evidence" value="ECO:0007669"/>
    <property type="project" value="InterPro"/>
</dbReference>
<organism evidence="6">
    <name type="scientific">Amphimedon queenslandica</name>
    <name type="common">Sponge</name>
    <dbReference type="NCBI Taxonomy" id="400682"/>
    <lineage>
        <taxon>Eukaryota</taxon>
        <taxon>Metazoa</taxon>
        <taxon>Porifera</taxon>
        <taxon>Demospongiae</taxon>
        <taxon>Heteroscleromorpha</taxon>
        <taxon>Haplosclerida</taxon>
        <taxon>Niphatidae</taxon>
        <taxon>Amphimedon</taxon>
    </lineage>
</organism>
<dbReference type="PROSITE" id="PS00109">
    <property type="entry name" value="PROTEIN_KINASE_TYR"/>
    <property type="match status" value="1"/>
</dbReference>
<dbReference type="SUPFAM" id="SSF56112">
    <property type="entry name" value="Protein kinase-like (PK-like)"/>
    <property type="match status" value="1"/>
</dbReference>
<evidence type="ECO:0000259" key="5">
    <source>
        <dbReference type="PROSITE" id="PS50011"/>
    </source>
</evidence>
<evidence type="ECO:0000313" key="7">
    <source>
        <dbReference type="Proteomes" id="UP000007879"/>
    </source>
</evidence>
<name>A0A1X7VW24_AMPQE</name>
<dbReference type="InterPro" id="IPR000719">
    <property type="entry name" value="Prot_kinase_dom"/>
</dbReference>
<reference evidence="6" key="2">
    <citation type="submission" date="2017-05" db="UniProtKB">
        <authorList>
            <consortium name="EnsemblMetazoa"/>
        </authorList>
    </citation>
    <scope>IDENTIFICATION</scope>
</reference>
<keyword evidence="2" id="KW-0863">Zinc-finger</keyword>
<dbReference type="GO" id="GO:0004672">
    <property type="term" value="F:protein kinase activity"/>
    <property type="evidence" value="ECO:0007669"/>
    <property type="project" value="InterPro"/>
</dbReference>
<dbReference type="OrthoDB" id="5962695at2759"/>
<dbReference type="PANTHER" id="PTHR27006">
    <property type="entry name" value="PROMASTIGOTE SURFACE ANTIGEN PROTEIN PSA"/>
    <property type="match status" value="1"/>
</dbReference>
<evidence type="ECO:0000313" key="6">
    <source>
        <dbReference type="EnsemblMetazoa" id="Aqu2.1.44066_001"/>
    </source>
</evidence>
<dbReference type="EnsemblMetazoa" id="XM_011412039.2">
    <property type="protein sequence ID" value="XP_011410341.1"/>
    <property type="gene ID" value="LOC105316823"/>
</dbReference>
<dbReference type="Gene3D" id="1.10.510.10">
    <property type="entry name" value="Transferase(Phosphotransferase) domain 1"/>
    <property type="match status" value="1"/>
</dbReference>
<keyword evidence="4" id="KW-0862">Zinc</keyword>
<keyword evidence="3" id="KW-0833">Ubl conjugation pathway</keyword>
<keyword evidence="1" id="KW-0479">Metal-binding</keyword>
<dbReference type="GO" id="GO:0008270">
    <property type="term" value="F:zinc ion binding"/>
    <property type="evidence" value="ECO:0007669"/>
    <property type="project" value="UniProtKB-KW"/>
</dbReference>
<accession>A0A1X7VW24</accession>
<dbReference type="STRING" id="400682.A0A1X7VW24"/>
<dbReference type="Pfam" id="PF00069">
    <property type="entry name" value="Pkinase"/>
    <property type="match status" value="1"/>
</dbReference>
<protein>
    <recommendedName>
        <fullName evidence="5">Protein kinase domain-containing protein</fullName>
    </recommendedName>
</protein>
<dbReference type="EnsemblMetazoa" id="Aqu2.1.44066_001">
    <property type="protein sequence ID" value="Aqu2.1.44066_001"/>
    <property type="gene ID" value="Aqu2.1.44066"/>
</dbReference>
<dbReference type="PROSITE" id="PS50011">
    <property type="entry name" value="PROTEIN_KINASE_DOM"/>
    <property type="match status" value="1"/>
</dbReference>
<dbReference type="Pfam" id="PF01485">
    <property type="entry name" value="IBR"/>
    <property type="match status" value="1"/>
</dbReference>
<dbReference type="CDD" id="cd20336">
    <property type="entry name" value="Rcat_RBR"/>
    <property type="match status" value="1"/>
</dbReference>
<evidence type="ECO:0000256" key="4">
    <source>
        <dbReference type="ARBA" id="ARBA00022833"/>
    </source>
</evidence>
<dbReference type="Proteomes" id="UP000007879">
    <property type="component" value="Unassembled WGS sequence"/>
</dbReference>
<dbReference type="AlphaFoldDB" id="A0A1X7VW24"/>
<gene>
    <name evidence="6" type="primary">105316823</name>
</gene>
<evidence type="ECO:0000256" key="3">
    <source>
        <dbReference type="ARBA" id="ARBA00022786"/>
    </source>
</evidence>
<dbReference type="eggNOG" id="KOG1187">
    <property type="taxonomic scope" value="Eukaryota"/>
</dbReference>
<dbReference type="PANTHER" id="PTHR27006:SF608">
    <property type="match status" value="1"/>
</dbReference>
<dbReference type="InParanoid" id="A0A1X7VW24"/>
<dbReference type="KEGG" id="aqu:105316823"/>
<evidence type="ECO:0000256" key="1">
    <source>
        <dbReference type="ARBA" id="ARBA00022723"/>
    </source>
</evidence>
<keyword evidence="7" id="KW-1185">Reference proteome</keyword>
<sequence length="401" mass="45171">MSLEPAQLRKEVGKATFILENVEIGLKISDGAYGVVNEVKIDDGTLCAGKTPHEYLVREDKTFLKKFCDEVLLHVKQHHPNIVQVIGLHYPPSSRFIPMLIMEYLPMTLGNCLDKKQPMLEPEELKRPQTQYSILLGVANGLIYLHQKEPPVYHRDLTAYNVLLTANFTAKISDLGMSRIVAVSGEKLTAAPGNVNVMPPEAKKDNPIYNHKIDVFAFGCLILHIASGQFPVPKRDSFQENPNDDTCTSYIKITEWSRRYKYVKAILDEDDHELLPLAQQCLEDNPRDRPEMIDLVHFIENTKTIGLIDSSLGSIIKNAPEVTICGKRVPNCRSCPTCNYIIEHAPDGSNRSSKFVVCPRCKKEYCFLCLQARDACLKDAPESWYGDCARNIAPRQTGKIN</sequence>
<dbReference type="SUPFAM" id="SSF57850">
    <property type="entry name" value="RING/U-box"/>
    <property type="match status" value="1"/>
</dbReference>
<feature type="domain" description="Protein kinase" evidence="5">
    <location>
        <begin position="22"/>
        <end position="305"/>
    </location>
</feature>
<proteinExistence type="predicted"/>
<dbReference type="InterPro" id="IPR008266">
    <property type="entry name" value="Tyr_kinase_AS"/>
</dbReference>
<evidence type="ECO:0000256" key="2">
    <source>
        <dbReference type="ARBA" id="ARBA00022771"/>
    </source>
</evidence>
<dbReference type="InterPro" id="IPR002867">
    <property type="entry name" value="IBR_dom"/>
</dbReference>
<reference evidence="7" key="1">
    <citation type="journal article" date="2010" name="Nature">
        <title>The Amphimedon queenslandica genome and the evolution of animal complexity.</title>
        <authorList>
            <person name="Srivastava M."/>
            <person name="Simakov O."/>
            <person name="Chapman J."/>
            <person name="Fahey B."/>
            <person name="Gauthier M.E."/>
            <person name="Mitros T."/>
            <person name="Richards G.S."/>
            <person name="Conaco C."/>
            <person name="Dacre M."/>
            <person name="Hellsten U."/>
            <person name="Larroux C."/>
            <person name="Putnam N.H."/>
            <person name="Stanke M."/>
            <person name="Adamska M."/>
            <person name="Darling A."/>
            <person name="Degnan S.M."/>
            <person name="Oakley T.H."/>
            <person name="Plachetzki D.C."/>
            <person name="Zhai Y."/>
            <person name="Adamski M."/>
            <person name="Calcino A."/>
            <person name="Cummins S.F."/>
            <person name="Goodstein D.M."/>
            <person name="Harris C."/>
            <person name="Jackson D.J."/>
            <person name="Leys S.P."/>
            <person name="Shu S."/>
            <person name="Woodcroft B.J."/>
            <person name="Vervoort M."/>
            <person name="Kosik K.S."/>
            <person name="Manning G."/>
            <person name="Degnan B.M."/>
            <person name="Rokhsar D.S."/>
        </authorList>
    </citation>
    <scope>NUCLEOTIDE SEQUENCE [LARGE SCALE GENOMIC DNA]</scope>
</reference>
<dbReference type="InterPro" id="IPR011009">
    <property type="entry name" value="Kinase-like_dom_sf"/>
</dbReference>